<evidence type="ECO:0000256" key="1">
    <source>
        <dbReference type="ARBA" id="ARBA00012493"/>
    </source>
</evidence>
<dbReference type="EMBL" id="OIVN01001542">
    <property type="protein sequence ID" value="SPC95120.1"/>
    <property type="molecule type" value="Genomic_DNA"/>
</dbReference>
<dbReference type="Gene3D" id="1.10.340.70">
    <property type="match status" value="1"/>
</dbReference>
<dbReference type="SMART" id="SM00298">
    <property type="entry name" value="CHROMO"/>
    <property type="match status" value="1"/>
</dbReference>
<keyword evidence="4" id="KW-0548">Nucleotidyltransferase</keyword>
<evidence type="ECO:0000256" key="14">
    <source>
        <dbReference type="ARBA" id="ARBA00023125"/>
    </source>
</evidence>
<dbReference type="InterPro" id="IPR005162">
    <property type="entry name" value="Retrotrans_gag_dom"/>
</dbReference>
<proteinExistence type="predicted"/>
<evidence type="ECO:0000256" key="17">
    <source>
        <dbReference type="SAM" id="SignalP"/>
    </source>
</evidence>
<dbReference type="InterPro" id="IPR043128">
    <property type="entry name" value="Rev_trsase/Diguanyl_cyclase"/>
</dbReference>
<dbReference type="FunFam" id="3.10.10.10:FF:000007">
    <property type="entry name" value="Retrovirus-related Pol polyprotein from transposon 17.6-like Protein"/>
    <property type="match status" value="1"/>
</dbReference>
<feature type="domain" description="Chromo" evidence="18">
    <location>
        <begin position="1489"/>
        <end position="1533"/>
    </location>
</feature>
<dbReference type="PANTHER" id="PTHR37984:SF5">
    <property type="entry name" value="PROTEIN NYNRIN-LIKE"/>
    <property type="match status" value="1"/>
</dbReference>
<dbReference type="Gene3D" id="3.30.70.270">
    <property type="match status" value="2"/>
</dbReference>
<dbReference type="PROSITE" id="PS50994">
    <property type="entry name" value="INTEGRASE"/>
    <property type="match status" value="1"/>
</dbReference>
<dbReference type="Gene3D" id="2.40.70.10">
    <property type="entry name" value="Acid Proteases"/>
    <property type="match status" value="1"/>
</dbReference>
<dbReference type="GO" id="GO:0015074">
    <property type="term" value="P:DNA integration"/>
    <property type="evidence" value="ECO:0007669"/>
    <property type="project" value="UniProtKB-KW"/>
</dbReference>
<reference evidence="21" key="1">
    <citation type="submission" date="2018-02" db="EMBL/GenBank/DDBJ databases">
        <authorList>
            <person name="Cohen D.B."/>
            <person name="Kent A.D."/>
        </authorList>
    </citation>
    <scope>NUCLEOTIDE SEQUENCE</scope>
</reference>
<keyword evidence="13" id="KW-0239">DNA-directed DNA polymerase</keyword>
<feature type="domain" description="Integrase catalytic" evidence="20">
    <location>
        <begin position="1211"/>
        <end position="1375"/>
    </location>
</feature>
<keyword evidence="6" id="KW-0479">Metal-binding</keyword>
<evidence type="ECO:0000256" key="4">
    <source>
        <dbReference type="ARBA" id="ARBA00022695"/>
    </source>
</evidence>
<keyword evidence="10" id="KW-0460">Magnesium</keyword>
<dbReference type="CDD" id="cd00303">
    <property type="entry name" value="retropepsin_like"/>
    <property type="match status" value="1"/>
</dbReference>
<dbReference type="PROSITE" id="PS50013">
    <property type="entry name" value="CHROMO_2"/>
    <property type="match status" value="1"/>
</dbReference>
<evidence type="ECO:0000256" key="7">
    <source>
        <dbReference type="ARBA" id="ARBA00022750"/>
    </source>
</evidence>
<dbReference type="InterPro" id="IPR000953">
    <property type="entry name" value="Chromo/chromo_shadow_dom"/>
</dbReference>
<keyword evidence="8" id="KW-0255">Endonuclease</keyword>
<dbReference type="InterPro" id="IPR043502">
    <property type="entry name" value="DNA/RNA_pol_sf"/>
</dbReference>
<dbReference type="GO" id="GO:0003677">
    <property type="term" value="F:DNA binding"/>
    <property type="evidence" value="ECO:0007669"/>
    <property type="project" value="UniProtKB-KW"/>
</dbReference>
<dbReference type="InterPro" id="IPR036397">
    <property type="entry name" value="RNaseH_sf"/>
</dbReference>
<dbReference type="Pfam" id="PF08284">
    <property type="entry name" value="RVP_2"/>
    <property type="match status" value="1"/>
</dbReference>
<dbReference type="GO" id="GO:0004519">
    <property type="term" value="F:endonuclease activity"/>
    <property type="evidence" value="ECO:0007669"/>
    <property type="project" value="UniProtKB-KW"/>
</dbReference>
<keyword evidence="15" id="KW-0233">DNA recombination</keyword>
<feature type="compositionally biased region" description="Polar residues" evidence="16">
    <location>
        <begin position="374"/>
        <end position="391"/>
    </location>
</feature>
<dbReference type="CDD" id="cd09274">
    <property type="entry name" value="RNase_HI_RT_Ty3"/>
    <property type="match status" value="1"/>
</dbReference>
<dbReference type="PROSITE" id="PS50878">
    <property type="entry name" value="RT_POL"/>
    <property type="match status" value="1"/>
</dbReference>
<evidence type="ECO:0000313" key="21">
    <source>
        <dbReference type="EMBL" id="SPC95120.1"/>
    </source>
</evidence>
<dbReference type="Pfam" id="PF17921">
    <property type="entry name" value="Integrase_H2C2"/>
    <property type="match status" value="1"/>
</dbReference>
<dbReference type="InterPro" id="IPR016197">
    <property type="entry name" value="Chromo-like_dom_sf"/>
</dbReference>
<dbReference type="Pfam" id="PF17917">
    <property type="entry name" value="RT_RNaseH"/>
    <property type="match status" value="1"/>
</dbReference>
<dbReference type="Pfam" id="PF00385">
    <property type="entry name" value="Chromo"/>
    <property type="match status" value="1"/>
</dbReference>
<dbReference type="Pfam" id="PF00078">
    <property type="entry name" value="RVT_1"/>
    <property type="match status" value="1"/>
</dbReference>
<evidence type="ECO:0000256" key="10">
    <source>
        <dbReference type="ARBA" id="ARBA00022842"/>
    </source>
</evidence>
<evidence type="ECO:0000256" key="13">
    <source>
        <dbReference type="ARBA" id="ARBA00022932"/>
    </source>
</evidence>
<dbReference type="SUPFAM" id="SSF50630">
    <property type="entry name" value="Acid proteases"/>
    <property type="match status" value="1"/>
</dbReference>
<dbReference type="InterPro" id="IPR021109">
    <property type="entry name" value="Peptidase_aspartic_dom_sf"/>
</dbReference>
<dbReference type="Pfam" id="PF03732">
    <property type="entry name" value="Retrotrans_gag"/>
    <property type="match status" value="1"/>
</dbReference>
<protein>
    <recommendedName>
        <fullName evidence="1">RNA-directed DNA polymerase</fullName>
        <ecNumber evidence="1">2.7.7.49</ecNumber>
    </recommendedName>
</protein>
<dbReference type="InterPro" id="IPR050951">
    <property type="entry name" value="Retrovirus_Pol_polyprotein"/>
</dbReference>
<dbReference type="SUPFAM" id="SSF56672">
    <property type="entry name" value="DNA/RNA polymerases"/>
    <property type="match status" value="1"/>
</dbReference>
<feature type="region of interest" description="Disordered" evidence="16">
    <location>
        <begin position="171"/>
        <end position="194"/>
    </location>
</feature>
<dbReference type="FunFam" id="3.10.20.370:FF:000001">
    <property type="entry name" value="Retrovirus-related Pol polyprotein from transposon 17.6-like protein"/>
    <property type="match status" value="1"/>
</dbReference>
<keyword evidence="14" id="KW-0238">DNA-binding</keyword>
<evidence type="ECO:0000259" key="19">
    <source>
        <dbReference type="PROSITE" id="PS50878"/>
    </source>
</evidence>
<keyword evidence="9" id="KW-0378">Hydrolase</keyword>
<accession>A0A2N9G6S5</accession>
<dbReference type="Gene3D" id="3.10.10.10">
    <property type="entry name" value="HIV Type 1 Reverse Transcriptase, subunit A, domain 1"/>
    <property type="match status" value="1"/>
</dbReference>
<evidence type="ECO:0000256" key="15">
    <source>
        <dbReference type="ARBA" id="ARBA00023172"/>
    </source>
</evidence>
<dbReference type="FunFam" id="3.30.420.10:FF:000219">
    <property type="entry name" value="Putative retroelement"/>
    <property type="match status" value="1"/>
</dbReference>
<keyword evidence="17" id="KW-0732">Signal</keyword>
<dbReference type="PANTHER" id="PTHR37984">
    <property type="entry name" value="PROTEIN CBG26694"/>
    <property type="match status" value="1"/>
</dbReference>
<dbReference type="Gene3D" id="3.10.20.370">
    <property type="match status" value="1"/>
</dbReference>
<keyword evidence="11" id="KW-0229">DNA integration</keyword>
<keyword evidence="2" id="KW-0645">Protease</keyword>
<evidence type="ECO:0000256" key="12">
    <source>
        <dbReference type="ARBA" id="ARBA00022918"/>
    </source>
</evidence>
<evidence type="ECO:0000259" key="20">
    <source>
        <dbReference type="PROSITE" id="PS50994"/>
    </source>
</evidence>
<dbReference type="GO" id="GO:0046872">
    <property type="term" value="F:metal ion binding"/>
    <property type="evidence" value="ECO:0007669"/>
    <property type="project" value="UniProtKB-KW"/>
</dbReference>
<dbReference type="GO" id="GO:0006310">
    <property type="term" value="P:DNA recombination"/>
    <property type="evidence" value="ECO:0007669"/>
    <property type="project" value="UniProtKB-KW"/>
</dbReference>
<dbReference type="InterPro" id="IPR023780">
    <property type="entry name" value="Chromo_domain"/>
</dbReference>
<dbReference type="FunFam" id="3.30.70.270:FF:000020">
    <property type="entry name" value="Transposon Tf2-6 polyprotein-like Protein"/>
    <property type="match status" value="1"/>
</dbReference>
<evidence type="ECO:0000256" key="9">
    <source>
        <dbReference type="ARBA" id="ARBA00022801"/>
    </source>
</evidence>
<dbReference type="SUPFAM" id="SSF54160">
    <property type="entry name" value="Chromo domain-like"/>
    <property type="match status" value="1"/>
</dbReference>
<name>A0A2N9G6S5_FAGSY</name>
<dbReference type="GO" id="GO:0003887">
    <property type="term" value="F:DNA-directed DNA polymerase activity"/>
    <property type="evidence" value="ECO:0007669"/>
    <property type="project" value="UniProtKB-KW"/>
</dbReference>
<evidence type="ECO:0000256" key="6">
    <source>
        <dbReference type="ARBA" id="ARBA00022723"/>
    </source>
</evidence>
<dbReference type="InterPro" id="IPR001584">
    <property type="entry name" value="Integrase_cat-core"/>
</dbReference>
<evidence type="ECO:0000259" key="18">
    <source>
        <dbReference type="PROSITE" id="PS50013"/>
    </source>
</evidence>
<feature type="region of interest" description="Disordered" evidence="16">
    <location>
        <begin position="364"/>
        <end position="391"/>
    </location>
</feature>
<feature type="compositionally biased region" description="Low complexity" evidence="16">
    <location>
        <begin position="180"/>
        <end position="191"/>
    </location>
</feature>
<dbReference type="InterPro" id="IPR012337">
    <property type="entry name" value="RNaseH-like_sf"/>
</dbReference>
<feature type="chain" id="PRO_5014951669" description="RNA-directed DNA polymerase" evidence="17">
    <location>
        <begin position="22"/>
        <end position="1541"/>
    </location>
</feature>
<dbReference type="InterPro" id="IPR056924">
    <property type="entry name" value="SH3_Tf2-1"/>
</dbReference>
<dbReference type="GO" id="GO:0003964">
    <property type="term" value="F:RNA-directed DNA polymerase activity"/>
    <property type="evidence" value="ECO:0007669"/>
    <property type="project" value="UniProtKB-KW"/>
</dbReference>
<sequence>MDISIIILLLCLLQTLPLSSSKTLDTLRGTSLSVDKPSDKLVSENGEFSAGFFTVGDNAFRFSIWMTRPSVPTIVWMENRDDPVDGKATRGKRGAARVTTTRDGAQEVPINLVSEQDMGDERVETLANEVANLASSASSQQQTLSSQQQTLKEIQEMMAALHTRLDHMADNRNTNHGENSHSGSHGRTSHGLMRPGGTLIPKVAKLDFPRFNGSDDPTSWICRAEQFFSFQNIPMEDRQPLAAYHLEGEAQLWYQLLKSEGEETTWNNLKEGLLTRYGPTEFADFFGDLTKLKQTGSVREYQSQFERLLSRVDRLSPPQQVGCFTSGLKDNLRVDVQALKPTSLSAAVGLARLYEAKNQNQKKIFTPTDPRKPITTTAPNFSRTTPINTNSRRLNPTEIRERREKGLCFNCDEKFGPGHRCKKLFFIEACLDEEQMDIGEEDETDEIQSEEMDENLSISLHAIAGTPTPQTMRVKANVEGKVVIILIDTGSTHNFMSENMAARLKLQPSGTAKFNVTVASGEKIPSNGRCPRIRVALQGTTLITDFYLLPLEGFDAVLGAQWLATLGPILWDFSKMSMRFHLNGREVEWKGLTTPTNRMIDEGEMKQEIQKERKGILLQLFALTKTTTTFNPQRLEPCLQKVLTSFSDIFKEPKGLPPPRSHDHRIPLTQGSQPISVRPYRYPHFQKAEIERLVEEMLGSGVIRSSTSPYSSPVILVKKHDGSWRLCIDYRALNQITIKDKFPIPVIDELLDELHGARYFSKLDLRSGYHQIRMYPEDIPKTAFRTHQGHYEFLVMPFGLTNAPSTFQSLMNEIFKQHLRKFVLVFFDDILIYSRNGEEHLKHVSEVLSILRKHKLYAKKEKCQFGQDQIKYLGHVISTEGVAVDPEKVCAMVEWPKPKTLKALRGFLGLTGYYRKFIQGYGKIAGPLTSMLKKDSFIWSLEAEKAFEQLKLTMTQAPVLALPDFTKPFIVECDASGTGIGGVLMQNQKPIAFISQALQGRNLAMSTYDKEMLALVLAVQKWRPYLMGRKFIVRTDHKSLKYLWEQKITTIAQQRWLSKLMGYDFVIEYKRGSENLVADALSRREDTGELKAISQPVPSWIEPIKEEVQTIPELQRLVMLCQEGEAVGPWQFREGILFFKDRIYLWEKSSLIATILEEIHAGAHEGYQKTVQRIRSIFYWKGMKTRVKEFIRQCDICQRHKVDNLSPAGLLQPLPIPTQVWSDISMDFIDGLPTSQGKTTIFVVVDRLSKYAHFIPISHPYTAVSVAQVFFEQIFRLHGMPQSIVCDRDVTFTSVFWKELFRLQGTNFNFSSSYHPQTDGQTEVVNRTLEMYLRCFTSSRPKEWARWIPWAQFCYNSSVHSSTKKTPFEVVYGRKPPTLLSYVAGTAKTEAVDKELLTRDEILKELRQNIQQAQVRMKQNADKHRRDVEFAVGDWVVERVGAVAYKLKLPAESKLHSVFHVSNLKRKLGSQEEASTMLPVIGNSDGLVPLPQAILDRRTRRSKEEVLVHWQGLSPADATWEDAQSLRLRFPEISLEDKGAL</sequence>
<evidence type="ECO:0000256" key="2">
    <source>
        <dbReference type="ARBA" id="ARBA00022670"/>
    </source>
</evidence>
<keyword evidence="7" id="KW-0064">Aspartyl protease</keyword>
<gene>
    <name evidence="21" type="ORF">FSB_LOCUS23002</name>
</gene>
<evidence type="ECO:0000256" key="11">
    <source>
        <dbReference type="ARBA" id="ARBA00022908"/>
    </source>
</evidence>
<dbReference type="CDD" id="cd01647">
    <property type="entry name" value="RT_LTR"/>
    <property type="match status" value="1"/>
</dbReference>
<evidence type="ECO:0000256" key="3">
    <source>
        <dbReference type="ARBA" id="ARBA00022679"/>
    </source>
</evidence>
<feature type="domain" description="Reverse transcriptase" evidence="19">
    <location>
        <begin position="698"/>
        <end position="877"/>
    </location>
</feature>
<evidence type="ECO:0000256" key="5">
    <source>
        <dbReference type="ARBA" id="ARBA00022722"/>
    </source>
</evidence>
<evidence type="ECO:0000256" key="16">
    <source>
        <dbReference type="SAM" id="MobiDB-lite"/>
    </source>
</evidence>
<dbReference type="InterPro" id="IPR041373">
    <property type="entry name" value="RT_RNaseH"/>
</dbReference>
<dbReference type="SUPFAM" id="SSF53098">
    <property type="entry name" value="Ribonuclease H-like"/>
    <property type="match status" value="1"/>
</dbReference>
<dbReference type="GO" id="GO:0004190">
    <property type="term" value="F:aspartic-type endopeptidase activity"/>
    <property type="evidence" value="ECO:0007669"/>
    <property type="project" value="UniProtKB-KW"/>
</dbReference>
<keyword evidence="5" id="KW-0540">Nuclease</keyword>
<dbReference type="Pfam" id="PF24626">
    <property type="entry name" value="SH3_Tf2-1"/>
    <property type="match status" value="1"/>
</dbReference>
<evidence type="ECO:0000256" key="8">
    <source>
        <dbReference type="ARBA" id="ARBA00022759"/>
    </source>
</evidence>
<dbReference type="GO" id="GO:0006508">
    <property type="term" value="P:proteolysis"/>
    <property type="evidence" value="ECO:0007669"/>
    <property type="project" value="UniProtKB-KW"/>
</dbReference>
<dbReference type="EC" id="2.7.7.49" evidence="1"/>
<dbReference type="Gene3D" id="3.30.420.10">
    <property type="entry name" value="Ribonuclease H-like superfamily/Ribonuclease H"/>
    <property type="match status" value="1"/>
</dbReference>
<keyword evidence="3" id="KW-0808">Transferase</keyword>
<organism evidence="21">
    <name type="scientific">Fagus sylvatica</name>
    <name type="common">Beechnut</name>
    <dbReference type="NCBI Taxonomy" id="28930"/>
    <lineage>
        <taxon>Eukaryota</taxon>
        <taxon>Viridiplantae</taxon>
        <taxon>Streptophyta</taxon>
        <taxon>Embryophyta</taxon>
        <taxon>Tracheophyta</taxon>
        <taxon>Spermatophyta</taxon>
        <taxon>Magnoliopsida</taxon>
        <taxon>eudicotyledons</taxon>
        <taxon>Gunneridae</taxon>
        <taxon>Pentapetalae</taxon>
        <taxon>rosids</taxon>
        <taxon>fabids</taxon>
        <taxon>Fagales</taxon>
        <taxon>Fagaceae</taxon>
        <taxon>Fagus</taxon>
    </lineage>
</organism>
<keyword evidence="12" id="KW-0695">RNA-directed DNA polymerase</keyword>
<dbReference type="InterPro" id="IPR000477">
    <property type="entry name" value="RT_dom"/>
</dbReference>
<feature type="signal peptide" evidence="17">
    <location>
        <begin position="1"/>
        <end position="21"/>
    </location>
</feature>
<dbReference type="Gene3D" id="2.40.50.40">
    <property type="match status" value="1"/>
</dbReference>
<dbReference type="InterPro" id="IPR041588">
    <property type="entry name" value="Integrase_H2C2"/>
</dbReference>